<evidence type="ECO:0000256" key="4">
    <source>
        <dbReference type="ARBA" id="ARBA00022729"/>
    </source>
</evidence>
<evidence type="ECO:0000313" key="11">
    <source>
        <dbReference type="EMBL" id="TRY72638.1"/>
    </source>
</evidence>
<evidence type="ECO:0000256" key="6">
    <source>
        <dbReference type="ARBA" id="ARBA00022825"/>
    </source>
</evidence>
<dbReference type="InterPro" id="IPR001314">
    <property type="entry name" value="Peptidase_S1A"/>
</dbReference>
<keyword evidence="4 9" id="KW-0732">Signal</keyword>
<evidence type="ECO:0000256" key="3">
    <source>
        <dbReference type="ARBA" id="ARBA00022670"/>
    </source>
</evidence>
<keyword evidence="2" id="KW-0964">Secreted</keyword>
<dbReference type="GO" id="GO:0006508">
    <property type="term" value="P:proteolysis"/>
    <property type="evidence" value="ECO:0007669"/>
    <property type="project" value="UniProtKB-KW"/>
</dbReference>
<organism evidence="11 12">
    <name type="scientific">Tigriopus californicus</name>
    <name type="common">Marine copepod</name>
    <dbReference type="NCBI Taxonomy" id="6832"/>
    <lineage>
        <taxon>Eukaryota</taxon>
        <taxon>Metazoa</taxon>
        <taxon>Ecdysozoa</taxon>
        <taxon>Arthropoda</taxon>
        <taxon>Crustacea</taxon>
        <taxon>Multicrustacea</taxon>
        <taxon>Hexanauplia</taxon>
        <taxon>Copepoda</taxon>
        <taxon>Harpacticoida</taxon>
        <taxon>Harpacticidae</taxon>
        <taxon>Tigriopus</taxon>
    </lineage>
</organism>
<feature type="signal peptide" evidence="9">
    <location>
        <begin position="1"/>
        <end position="23"/>
    </location>
</feature>
<dbReference type="OrthoDB" id="5565075at2759"/>
<evidence type="ECO:0000256" key="8">
    <source>
        <dbReference type="ARBA" id="ARBA00023157"/>
    </source>
</evidence>
<keyword evidence="7" id="KW-0865">Zymogen</keyword>
<dbReference type="InterPro" id="IPR043504">
    <property type="entry name" value="Peptidase_S1_PA_chymotrypsin"/>
</dbReference>
<evidence type="ECO:0000313" key="12">
    <source>
        <dbReference type="Proteomes" id="UP000318571"/>
    </source>
</evidence>
<dbReference type="PRINTS" id="PR00722">
    <property type="entry name" value="CHYMOTRYPSIN"/>
</dbReference>
<dbReference type="InterPro" id="IPR009003">
    <property type="entry name" value="Peptidase_S1_PA"/>
</dbReference>
<keyword evidence="5" id="KW-0378">Hydrolase</keyword>
<evidence type="ECO:0000256" key="9">
    <source>
        <dbReference type="SAM" id="SignalP"/>
    </source>
</evidence>
<dbReference type="InterPro" id="IPR018114">
    <property type="entry name" value="TRYPSIN_HIS"/>
</dbReference>
<comment type="caution">
    <text evidence="11">The sequence shown here is derived from an EMBL/GenBank/DDBJ whole genome shotgun (WGS) entry which is preliminary data.</text>
</comment>
<proteinExistence type="predicted"/>
<dbReference type="EMBL" id="VCGU01000008">
    <property type="protein sequence ID" value="TRY72638.1"/>
    <property type="molecule type" value="Genomic_DNA"/>
</dbReference>
<reference evidence="11 12" key="1">
    <citation type="journal article" date="2018" name="Nat. Ecol. Evol.">
        <title>Genomic signatures of mitonuclear coevolution across populations of Tigriopus californicus.</title>
        <authorList>
            <person name="Barreto F.S."/>
            <person name="Watson E.T."/>
            <person name="Lima T.G."/>
            <person name="Willett C.S."/>
            <person name="Edmands S."/>
            <person name="Li W."/>
            <person name="Burton R.S."/>
        </authorList>
    </citation>
    <scope>NUCLEOTIDE SEQUENCE [LARGE SCALE GENOMIC DNA]</scope>
    <source>
        <strain evidence="11 12">San Diego</strain>
    </source>
</reference>
<dbReference type="PANTHER" id="PTHR24252:SF7">
    <property type="entry name" value="HYALIN"/>
    <property type="match status" value="1"/>
</dbReference>
<dbReference type="FunFam" id="2.40.10.10:FF:000146">
    <property type="entry name" value="Serine protease 53"/>
    <property type="match status" value="1"/>
</dbReference>
<dbReference type="SUPFAM" id="SSF50494">
    <property type="entry name" value="Trypsin-like serine proteases"/>
    <property type="match status" value="1"/>
</dbReference>
<dbReference type="Gene3D" id="2.40.10.10">
    <property type="entry name" value="Trypsin-like serine proteases"/>
    <property type="match status" value="1"/>
</dbReference>
<keyword evidence="3" id="KW-0645">Protease</keyword>
<sequence>MSFSEAMAKGLLYFLLCFGCAQAVIKECWTLKSKPKDIRSPLCKNPSSKSAILFGNYLNKSTWPITPIGASPNPDQDAHCGIENAPSEEIRGRIVCGQEALPHRFPWMAAIYQDDTFLCGSSIISKDWILTAAHCVEDLQHEIHLRVGAHDLSKPEKTALTVAIKKENVISHPEYNNKNLNNDIALLELLNPLVFNETVRAVCLADARNRERDLVGYKTTVTGWGKTKSDDQSHGGVLNYAMGGKVISNDQCQRHYPEYIYPGSICTDMSDGVGICKGDRGGPLMIPTNSGQYKQIGVVSFGKPSCLSPEPQGFTRITHFLEWIRNTTSL</sequence>
<dbReference type="InterPro" id="IPR001254">
    <property type="entry name" value="Trypsin_dom"/>
</dbReference>
<dbReference type="AlphaFoldDB" id="A0A553P4L9"/>
<evidence type="ECO:0000256" key="2">
    <source>
        <dbReference type="ARBA" id="ARBA00022525"/>
    </source>
</evidence>
<dbReference type="Pfam" id="PF00089">
    <property type="entry name" value="Trypsin"/>
    <property type="match status" value="1"/>
</dbReference>
<dbReference type="GO" id="GO:0004252">
    <property type="term" value="F:serine-type endopeptidase activity"/>
    <property type="evidence" value="ECO:0007669"/>
    <property type="project" value="InterPro"/>
</dbReference>
<dbReference type="PROSITE" id="PS00134">
    <property type="entry name" value="TRYPSIN_HIS"/>
    <property type="match status" value="1"/>
</dbReference>
<feature type="chain" id="PRO_5021906088" description="Peptidase S1 domain-containing protein" evidence="9">
    <location>
        <begin position="24"/>
        <end position="330"/>
    </location>
</feature>
<evidence type="ECO:0000256" key="5">
    <source>
        <dbReference type="ARBA" id="ARBA00022801"/>
    </source>
</evidence>
<accession>A0A553P4L9</accession>
<dbReference type="GO" id="GO:0005576">
    <property type="term" value="C:extracellular region"/>
    <property type="evidence" value="ECO:0007669"/>
    <property type="project" value="UniProtKB-SubCell"/>
</dbReference>
<feature type="domain" description="Peptidase S1" evidence="10">
    <location>
        <begin position="94"/>
        <end position="329"/>
    </location>
</feature>
<dbReference type="Proteomes" id="UP000318571">
    <property type="component" value="Chromosome 7"/>
</dbReference>
<keyword evidence="12" id="KW-1185">Reference proteome</keyword>
<evidence type="ECO:0000256" key="1">
    <source>
        <dbReference type="ARBA" id="ARBA00004613"/>
    </source>
</evidence>
<evidence type="ECO:0000256" key="7">
    <source>
        <dbReference type="ARBA" id="ARBA00023145"/>
    </source>
</evidence>
<evidence type="ECO:0000259" key="10">
    <source>
        <dbReference type="PROSITE" id="PS50240"/>
    </source>
</evidence>
<dbReference type="STRING" id="6832.A0A553P4L9"/>
<dbReference type="PROSITE" id="PS50240">
    <property type="entry name" value="TRYPSIN_DOM"/>
    <property type="match status" value="1"/>
</dbReference>
<dbReference type="CDD" id="cd00190">
    <property type="entry name" value="Tryp_SPc"/>
    <property type="match status" value="1"/>
</dbReference>
<dbReference type="PANTHER" id="PTHR24252">
    <property type="entry name" value="ACROSIN-RELATED"/>
    <property type="match status" value="1"/>
</dbReference>
<keyword evidence="6" id="KW-0720">Serine protease</keyword>
<keyword evidence="8" id="KW-1015">Disulfide bond</keyword>
<name>A0A553P4L9_TIGCA</name>
<gene>
    <name evidence="11" type="ORF">TCAL_09613</name>
</gene>
<dbReference type="SMART" id="SM00020">
    <property type="entry name" value="Tryp_SPc"/>
    <property type="match status" value="1"/>
</dbReference>
<comment type="subcellular location">
    <subcellularLocation>
        <location evidence="1">Secreted</location>
    </subcellularLocation>
</comment>
<protein>
    <recommendedName>
        <fullName evidence="10">Peptidase S1 domain-containing protein</fullName>
    </recommendedName>
</protein>